<protein>
    <submittedName>
        <fullName evidence="12">Uncharacterized protein</fullName>
    </submittedName>
</protein>
<feature type="domain" description="SDE2-like" evidence="11">
    <location>
        <begin position="48"/>
        <end position="143"/>
    </location>
</feature>
<dbReference type="InterPro" id="IPR028364">
    <property type="entry name" value="Ribosomal_uL1/biogenesis"/>
</dbReference>
<dbReference type="CDD" id="cd00403">
    <property type="entry name" value="Ribosomal_L1"/>
    <property type="match status" value="1"/>
</dbReference>
<feature type="region of interest" description="Disordered" evidence="9">
    <location>
        <begin position="96"/>
        <end position="125"/>
    </location>
</feature>
<keyword evidence="6" id="KW-0508">mRNA splicing</keyword>
<evidence type="ECO:0000313" key="12">
    <source>
        <dbReference type="EMBL" id="OZC08235.1"/>
    </source>
</evidence>
<evidence type="ECO:0000256" key="3">
    <source>
        <dbReference type="ARBA" id="ARBA00008726"/>
    </source>
</evidence>
<dbReference type="AlphaFoldDB" id="A0A238BU63"/>
<organism evidence="12 13">
    <name type="scientific">Onchocerca flexuosa</name>
    <dbReference type="NCBI Taxonomy" id="387005"/>
    <lineage>
        <taxon>Eukaryota</taxon>
        <taxon>Metazoa</taxon>
        <taxon>Ecdysozoa</taxon>
        <taxon>Nematoda</taxon>
        <taxon>Chromadorea</taxon>
        <taxon>Rhabditida</taxon>
        <taxon>Spirurina</taxon>
        <taxon>Spiruromorpha</taxon>
        <taxon>Filarioidea</taxon>
        <taxon>Onchocercidae</taxon>
        <taxon>Onchocerca</taxon>
    </lineage>
</organism>
<feature type="region of interest" description="Disordered" evidence="9">
    <location>
        <begin position="788"/>
        <end position="816"/>
    </location>
</feature>
<keyword evidence="8" id="KW-0131">Cell cycle</keyword>
<evidence type="ECO:0000259" key="10">
    <source>
        <dbReference type="Pfam" id="PF13297"/>
    </source>
</evidence>
<evidence type="ECO:0000256" key="4">
    <source>
        <dbReference type="ARBA" id="ARBA00022490"/>
    </source>
</evidence>
<feature type="compositionally biased region" description="Basic and acidic residues" evidence="9">
    <location>
        <begin position="154"/>
        <end position="170"/>
    </location>
</feature>
<feature type="compositionally biased region" description="Basic and acidic residues" evidence="9">
    <location>
        <begin position="802"/>
        <end position="816"/>
    </location>
</feature>
<dbReference type="GO" id="GO:0005737">
    <property type="term" value="C:cytoplasm"/>
    <property type="evidence" value="ECO:0007669"/>
    <property type="project" value="UniProtKB-SubCell"/>
</dbReference>
<proteinExistence type="inferred from homology"/>
<evidence type="ECO:0000256" key="9">
    <source>
        <dbReference type="SAM" id="MobiDB-lite"/>
    </source>
</evidence>
<dbReference type="InterPro" id="IPR023674">
    <property type="entry name" value="Ribosomal_uL1-like"/>
</dbReference>
<name>A0A238BU63_9BILA</name>
<dbReference type="OrthoDB" id="10251727at2759"/>
<evidence type="ECO:0000259" key="11">
    <source>
        <dbReference type="Pfam" id="PF22782"/>
    </source>
</evidence>
<accession>A0A238BU63</accession>
<sequence>MFTSAFRTITELFLIPEDLFYVTVNGKIVDWKNLDEGIHFQVHFRLRGGKGGFGSLLRSFRIHRSTNQLMCRDLSGRRLADIKEEEKLRKWIEKAGEREEEKRRQKQEKYEKLKAGPQKHDFNDPDFIQTREKIMEETDEAFEEGITVAKNKRNKEEGVPKSKRESHMVENDDSSGEAVPKRRKLTVNKTLEYMMPKLDDESKSAVAVNDVSKENTGSEKEKLPPKTTALFIAEKSNTIVEKVSTEVVNFDINLDDYDSVEKLESLGLDRLKHALEVRGLKCGGSLTERAVRLYSVKNLKPEQYPKNIRLLRIQCSKSCSVPILHVNFPINIRKKCLFLDDDYEICIEMNVSSDDCCEKDIPINTNDEVKMLAVLAQVEQKACLGVILYVNSHRIKLQAREAVNVLVKVSEKNEKKMLFPEIDQLLHVQFVYKKPGTTHTGQYVKRFILPHLLYEKGNTTVCLIMRDLDQSAKAKCDPDVDKQARLWAERLELEFGVTKDHVQKILTKRQLEREYHSYYDRRQLASAYDIFLVDVVVEKSVIRFCGKEFHKAKKIPLRVPIHPHKSLIKEIEKAYYTVTFPLFPFRTRTSLRIGNLSNPINHIVENVRAVVENVFQYCPGGLCNIHSVSLQMVTGGPSLPLYIDAGPRNAVKLPMPIKMKDLKAERDKKAVVDELSTLPEGLEVLVYEDGEVKVVDSDTKKPVLYPTVNDEWEARDDLKPLINPAKLEELQERRRKLREKRKQAREAKKRLLLPVKDRISKMKGLVKKKNKWNKMDEFGDIKQRALKNQTKIKKKSKWHRSVKVEKKKNKEESEMG</sequence>
<evidence type="ECO:0000256" key="5">
    <source>
        <dbReference type="ARBA" id="ARBA00022664"/>
    </source>
</evidence>
<comment type="subcellular location">
    <subcellularLocation>
        <location evidence="2">Cytoplasm</location>
    </subcellularLocation>
    <subcellularLocation>
        <location evidence="1">Nucleus</location>
    </subcellularLocation>
</comment>
<dbReference type="InterPro" id="IPR016095">
    <property type="entry name" value="Ribosomal_uL1_3-a/b-sand"/>
</dbReference>
<dbReference type="GO" id="GO:0006397">
    <property type="term" value="P:mRNA processing"/>
    <property type="evidence" value="ECO:0007669"/>
    <property type="project" value="UniProtKB-KW"/>
</dbReference>
<evidence type="ECO:0000256" key="7">
    <source>
        <dbReference type="ARBA" id="ARBA00023242"/>
    </source>
</evidence>
<keyword evidence="13" id="KW-1185">Reference proteome</keyword>
<dbReference type="InterPro" id="IPR053822">
    <property type="entry name" value="SDE2-like_dom"/>
</dbReference>
<reference evidence="12 13" key="1">
    <citation type="submission" date="2015-12" db="EMBL/GenBank/DDBJ databases">
        <title>Draft genome of the nematode, Onchocerca flexuosa.</title>
        <authorList>
            <person name="Mitreva M."/>
        </authorList>
    </citation>
    <scope>NUCLEOTIDE SEQUENCE [LARGE SCALE GENOMIC DNA]</scope>
    <source>
        <strain evidence="12">Red Deer</strain>
    </source>
</reference>
<feature type="compositionally biased region" description="Basic residues" evidence="9">
    <location>
        <begin position="790"/>
        <end position="801"/>
    </location>
</feature>
<dbReference type="PANTHER" id="PTHR12786">
    <property type="entry name" value="SPLICING FACTOR SF3A-RELATED"/>
    <property type="match status" value="1"/>
</dbReference>
<dbReference type="SUPFAM" id="SSF56808">
    <property type="entry name" value="Ribosomal protein L1"/>
    <property type="match status" value="1"/>
</dbReference>
<dbReference type="GO" id="GO:0008380">
    <property type="term" value="P:RNA splicing"/>
    <property type="evidence" value="ECO:0007669"/>
    <property type="project" value="UniProtKB-KW"/>
</dbReference>
<evidence type="ECO:0000256" key="6">
    <source>
        <dbReference type="ARBA" id="ARBA00023187"/>
    </source>
</evidence>
<keyword evidence="7" id="KW-0539">Nucleus</keyword>
<dbReference type="Pfam" id="PF22782">
    <property type="entry name" value="SDE2"/>
    <property type="match status" value="1"/>
</dbReference>
<dbReference type="PANTHER" id="PTHR12786:SF1">
    <property type="entry name" value="SPLICING REGULATOR SDE2"/>
    <property type="match status" value="1"/>
</dbReference>
<dbReference type="GO" id="GO:0005634">
    <property type="term" value="C:nucleus"/>
    <property type="evidence" value="ECO:0007669"/>
    <property type="project" value="UniProtKB-SubCell"/>
</dbReference>
<evidence type="ECO:0000256" key="2">
    <source>
        <dbReference type="ARBA" id="ARBA00004496"/>
    </source>
</evidence>
<dbReference type="Gene3D" id="3.40.50.790">
    <property type="match status" value="1"/>
</dbReference>
<keyword evidence="4" id="KW-0963">Cytoplasm</keyword>
<evidence type="ECO:0000256" key="8">
    <source>
        <dbReference type="ARBA" id="ARBA00023306"/>
    </source>
</evidence>
<evidence type="ECO:0000256" key="1">
    <source>
        <dbReference type="ARBA" id="ARBA00004123"/>
    </source>
</evidence>
<dbReference type="Pfam" id="PF00687">
    <property type="entry name" value="Ribosomal_L1"/>
    <property type="match status" value="1"/>
</dbReference>
<feature type="domain" description="SDE2/SF3A3 SAP" evidence="10">
    <location>
        <begin position="244"/>
        <end position="307"/>
    </location>
</feature>
<gene>
    <name evidence="12" type="ORF">X798_04714</name>
</gene>
<dbReference type="Proteomes" id="UP000242913">
    <property type="component" value="Unassembled WGS sequence"/>
</dbReference>
<comment type="similarity">
    <text evidence="3">Belongs to the SDE2 family.</text>
</comment>
<keyword evidence="5" id="KW-0507">mRNA processing</keyword>
<dbReference type="InterPro" id="IPR051421">
    <property type="entry name" value="RNA_Proc_DNA_Dmg_Regulator"/>
</dbReference>
<feature type="region of interest" description="Disordered" evidence="9">
    <location>
        <begin position="151"/>
        <end position="180"/>
    </location>
</feature>
<evidence type="ECO:0000313" key="13">
    <source>
        <dbReference type="Proteomes" id="UP000242913"/>
    </source>
</evidence>
<dbReference type="EMBL" id="KZ270011">
    <property type="protein sequence ID" value="OZC08235.1"/>
    <property type="molecule type" value="Genomic_DNA"/>
</dbReference>
<dbReference type="InterPro" id="IPR025086">
    <property type="entry name" value="SDE2/SF3A3_SAP"/>
</dbReference>
<dbReference type="Pfam" id="PF13297">
    <property type="entry name" value="SDE2_2C"/>
    <property type="match status" value="1"/>
</dbReference>